<dbReference type="SUPFAM" id="SSF56935">
    <property type="entry name" value="Porins"/>
    <property type="match status" value="1"/>
</dbReference>
<evidence type="ECO:0008006" key="2">
    <source>
        <dbReference type="Google" id="ProtNLM"/>
    </source>
</evidence>
<accession>A0A6J5TAD3</accession>
<gene>
    <name evidence="1" type="ORF">UFOVP71_99</name>
</gene>
<protein>
    <recommendedName>
        <fullName evidence="2">Porin domain-containing protein</fullName>
    </recommendedName>
</protein>
<dbReference type="EMBL" id="LR797824">
    <property type="protein sequence ID" value="CAB4241561.1"/>
    <property type="molecule type" value="Genomic_DNA"/>
</dbReference>
<name>A0A6J5TAD3_9CAUD</name>
<sequence length="187" mass="19614">MKKILAILALAISGSVFAGSVSFEGQDVNGQGSADQKNFNVTARGSINQNFTAHTQVSTSQTDGTNAVSTRLEVGVTGQVSLVGPVSGYTTVAVGEKYSSAGAGHFAYYSVEPGVTAPIGNTGLTAKVGYRFRTAMENTNVNNDTTQTLRAGLSYALTKQDAVGVRYDQVRGDVKQNIVAVNYTRSF</sequence>
<reference evidence="1" key="1">
    <citation type="submission" date="2020-05" db="EMBL/GenBank/DDBJ databases">
        <authorList>
            <person name="Chiriac C."/>
            <person name="Salcher M."/>
            <person name="Ghai R."/>
            <person name="Kavagutti S V."/>
        </authorList>
    </citation>
    <scope>NUCLEOTIDE SEQUENCE</scope>
</reference>
<proteinExistence type="predicted"/>
<evidence type="ECO:0000313" key="1">
    <source>
        <dbReference type="EMBL" id="CAB4241561.1"/>
    </source>
</evidence>
<organism evidence="1">
    <name type="scientific">uncultured Caudovirales phage</name>
    <dbReference type="NCBI Taxonomy" id="2100421"/>
    <lineage>
        <taxon>Viruses</taxon>
        <taxon>Duplodnaviria</taxon>
        <taxon>Heunggongvirae</taxon>
        <taxon>Uroviricota</taxon>
        <taxon>Caudoviricetes</taxon>
        <taxon>Peduoviridae</taxon>
        <taxon>Maltschvirus</taxon>
        <taxon>Maltschvirus maltsch</taxon>
    </lineage>
</organism>